<dbReference type="EMBL" id="VDFR01000021">
    <property type="protein sequence ID" value="TNC49730.1"/>
    <property type="molecule type" value="Genomic_DNA"/>
</dbReference>
<dbReference type="Gene3D" id="1.20.1440.100">
    <property type="entry name" value="SG protein - dephosphorylation function"/>
    <property type="match status" value="1"/>
</dbReference>
<dbReference type="GO" id="GO:0046872">
    <property type="term" value="F:metal ion binding"/>
    <property type="evidence" value="ECO:0007669"/>
    <property type="project" value="UniProtKB-KW"/>
</dbReference>
<dbReference type="AlphaFoldDB" id="A0A5C4MVE0"/>
<dbReference type="InterPro" id="IPR050582">
    <property type="entry name" value="HAD-like_SerB"/>
</dbReference>
<dbReference type="Proteomes" id="UP000306740">
    <property type="component" value="Unassembled WGS sequence"/>
</dbReference>
<comment type="caution">
    <text evidence="6">The sequence shown here is derived from an EMBL/GenBank/DDBJ whole genome shotgun (WGS) entry which is preliminary data.</text>
</comment>
<reference evidence="6 7" key="1">
    <citation type="submission" date="2019-05" db="EMBL/GenBank/DDBJ databases">
        <title>Mumia sp. nov., isolated from the intestinal contents of plateau pika (Ochotona curzoniae) in the Qinghai-Tibet plateau of China.</title>
        <authorList>
            <person name="Tian Z."/>
        </authorList>
    </citation>
    <scope>NUCLEOTIDE SEQUENCE [LARGE SCALE GENOMIC DNA]</scope>
    <source>
        <strain evidence="7">527</strain>
        <strain evidence="6">Z527</strain>
    </source>
</reference>
<gene>
    <name evidence="6" type="ORF">FHE65_04560</name>
    <name evidence="5" type="ORF">FHE65_04895</name>
</gene>
<evidence type="ECO:0000256" key="3">
    <source>
        <dbReference type="ARBA" id="ARBA00022801"/>
    </source>
</evidence>
<protein>
    <submittedName>
        <fullName evidence="6">HAD family hydrolase</fullName>
    </submittedName>
</protein>
<dbReference type="CDD" id="cd02612">
    <property type="entry name" value="HAD_PGPPase"/>
    <property type="match status" value="1"/>
</dbReference>
<evidence type="ECO:0000313" key="7">
    <source>
        <dbReference type="Proteomes" id="UP000306740"/>
    </source>
</evidence>
<evidence type="ECO:0000313" key="6">
    <source>
        <dbReference type="EMBL" id="TNC49965.1"/>
    </source>
</evidence>
<dbReference type="InterPro" id="IPR006385">
    <property type="entry name" value="HAD_hydro_SerB1"/>
</dbReference>
<dbReference type="PANTHER" id="PTHR43344:SF13">
    <property type="entry name" value="PHOSPHATASE RV3661-RELATED"/>
    <property type="match status" value="1"/>
</dbReference>
<organism evidence="6 7">
    <name type="scientific">Mumia zhuanghuii</name>
    <dbReference type="NCBI Taxonomy" id="2585211"/>
    <lineage>
        <taxon>Bacteria</taxon>
        <taxon>Bacillati</taxon>
        <taxon>Actinomycetota</taxon>
        <taxon>Actinomycetes</taxon>
        <taxon>Propionibacteriales</taxon>
        <taxon>Nocardioidaceae</taxon>
        <taxon>Mumia</taxon>
    </lineage>
</organism>
<dbReference type="GO" id="GO:0016787">
    <property type="term" value="F:hydrolase activity"/>
    <property type="evidence" value="ECO:0007669"/>
    <property type="project" value="UniProtKB-KW"/>
</dbReference>
<dbReference type="FunFam" id="3.40.50.1000:FF:000025">
    <property type="entry name" value="HAD hydrolase, family IB"/>
    <property type="match status" value="1"/>
</dbReference>
<proteinExistence type="inferred from homology"/>
<evidence type="ECO:0000256" key="2">
    <source>
        <dbReference type="ARBA" id="ARBA00022723"/>
    </source>
</evidence>
<name>A0A5C4MVE0_9ACTN</name>
<dbReference type="InterPro" id="IPR023214">
    <property type="entry name" value="HAD_sf"/>
</dbReference>
<dbReference type="PANTHER" id="PTHR43344">
    <property type="entry name" value="PHOSPHOSERINE PHOSPHATASE"/>
    <property type="match status" value="1"/>
</dbReference>
<dbReference type="Gene3D" id="3.40.50.1000">
    <property type="entry name" value="HAD superfamily/HAD-like"/>
    <property type="match status" value="1"/>
</dbReference>
<keyword evidence="4" id="KW-0460">Magnesium</keyword>
<sequence>MLERVTTSDATPVPPASTRSAAFFDLDKTIIARSSTLAFSKHFYDSGLINRRSVLRSAYAQFMFALQGADEAQMEKMRAYLTSLVEGWDVETVRQVVAETLHTVVDPLVYVEAVDLIAAHHAAGRDVVIVSASGSEVVEPIGAMLDADHVIATELVEEDGHYTGEIALYAYGENKATAIRELAEEQGYDLAESYAYSDSETDVPMLAEVGHPYVVNPDKALRRLAAEEDWPVLEFGQPVTLKSRVSLESTGSKVAVASLAAAAMSAAAGVALHQLKRRRAE</sequence>
<dbReference type="NCBIfam" id="TIGR01490">
    <property type="entry name" value="HAD-SF-IB-hyp1"/>
    <property type="match status" value="1"/>
</dbReference>
<dbReference type="EMBL" id="VDFR01000020">
    <property type="protein sequence ID" value="TNC49965.1"/>
    <property type="molecule type" value="Genomic_DNA"/>
</dbReference>
<dbReference type="SUPFAM" id="SSF56784">
    <property type="entry name" value="HAD-like"/>
    <property type="match status" value="1"/>
</dbReference>
<dbReference type="NCBIfam" id="TIGR01488">
    <property type="entry name" value="HAD-SF-IB"/>
    <property type="match status" value="1"/>
</dbReference>
<keyword evidence="3 6" id="KW-0378">Hydrolase</keyword>
<keyword evidence="2" id="KW-0479">Metal-binding</keyword>
<evidence type="ECO:0000256" key="1">
    <source>
        <dbReference type="ARBA" id="ARBA00009184"/>
    </source>
</evidence>
<dbReference type="OrthoDB" id="25607at2"/>
<accession>A0A5C4MVE0</accession>
<evidence type="ECO:0000256" key="4">
    <source>
        <dbReference type="ARBA" id="ARBA00022842"/>
    </source>
</evidence>
<evidence type="ECO:0000313" key="5">
    <source>
        <dbReference type="EMBL" id="TNC49730.1"/>
    </source>
</evidence>
<comment type="similarity">
    <text evidence="1">Belongs to the HAD-like hydrolase superfamily. SerB family.</text>
</comment>
<dbReference type="InterPro" id="IPR036412">
    <property type="entry name" value="HAD-like_sf"/>
</dbReference>
<dbReference type="Pfam" id="PF12710">
    <property type="entry name" value="HAD"/>
    <property type="match status" value="1"/>
</dbReference>